<evidence type="ECO:0000256" key="1">
    <source>
        <dbReference type="SAM" id="SignalP"/>
    </source>
</evidence>
<dbReference type="InterPro" id="IPR012674">
    <property type="entry name" value="Calycin"/>
</dbReference>
<organism evidence="2">
    <name type="scientific">Ixodes ricinus</name>
    <name type="common">Common tick</name>
    <name type="synonym">Acarus ricinus</name>
    <dbReference type="NCBI Taxonomy" id="34613"/>
    <lineage>
        <taxon>Eukaryota</taxon>
        <taxon>Metazoa</taxon>
        <taxon>Ecdysozoa</taxon>
        <taxon>Arthropoda</taxon>
        <taxon>Chelicerata</taxon>
        <taxon>Arachnida</taxon>
        <taxon>Acari</taxon>
        <taxon>Parasitiformes</taxon>
        <taxon>Ixodida</taxon>
        <taxon>Ixodoidea</taxon>
        <taxon>Ixodidae</taxon>
        <taxon>Ixodinae</taxon>
        <taxon>Ixodes</taxon>
    </lineage>
</organism>
<dbReference type="GO" id="GO:0030682">
    <property type="term" value="P:symbiont-mediated perturbation of host defenses"/>
    <property type="evidence" value="ECO:0007669"/>
    <property type="project" value="InterPro"/>
</dbReference>
<feature type="signal peptide" evidence="1">
    <location>
        <begin position="1"/>
        <end position="18"/>
    </location>
</feature>
<evidence type="ECO:0000313" key="2">
    <source>
        <dbReference type="EMBL" id="MXU96053.1"/>
    </source>
</evidence>
<dbReference type="AlphaFoldDB" id="A0A6B0V1C7"/>
<name>A0A6B0V1C7_IXORI</name>
<proteinExistence type="predicted"/>
<reference evidence="2" key="1">
    <citation type="submission" date="2019-12" db="EMBL/GenBank/DDBJ databases">
        <title>An insight into the sialome of adult female Ixodes ricinus ticks feeding for 6 days.</title>
        <authorList>
            <person name="Perner J."/>
            <person name="Ribeiro J.M.C."/>
        </authorList>
    </citation>
    <scope>NUCLEOTIDE SEQUENCE</scope>
    <source>
        <strain evidence="2">Semi-engorged</strain>
        <tissue evidence="2">Salivary glands</tissue>
    </source>
</reference>
<dbReference type="GO" id="GO:0043176">
    <property type="term" value="F:amine binding"/>
    <property type="evidence" value="ECO:0007669"/>
    <property type="project" value="InterPro"/>
</dbReference>
<dbReference type="EMBL" id="GIFC01013970">
    <property type="protein sequence ID" value="MXU96053.1"/>
    <property type="molecule type" value="Transcribed_RNA"/>
</dbReference>
<keyword evidence="1" id="KW-0732">Signal</keyword>
<dbReference type="InterPro" id="IPR002970">
    <property type="entry name" value="Tick_his-bd"/>
</dbReference>
<dbReference type="Gene3D" id="2.40.128.20">
    <property type="match status" value="1"/>
</dbReference>
<feature type="chain" id="PRO_5025664732" evidence="1">
    <location>
        <begin position="19"/>
        <end position="203"/>
    </location>
</feature>
<protein>
    <submittedName>
        <fullName evidence="2">Putative lipocalin</fullName>
    </submittedName>
</protein>
<accession>A0A6B0V1C7</accession>
<dbReference type="SUPFAM" id="SSF50814">
    <property type="entry name" value="Lipocalins"/>
    <property type="match status" value="1"/>
</dbReference>
<dbReference type="Pfam" id="PF02098">
    <property type="entry name" value="His_binding"/>
    <property type="match status" value="1"/>
</dbReference>
<sequence length="203" mass="23441">MKPAYVFCLMIAFGVVSPAASFLRNVNKKNAGGQDIDKIISKLGKTYYILRGTYSPEENPVIRYPLYKFRCGQITTLDRISSTNFTALVSFENPRSTGDVTAKYLLSEFSSRGMWPTKNFIAVYKYYLAPKEHRFVDLMFLLHSDYETCALIGHQPSEHCEIWYFTKPTKTRSPVNKTQCDLFSPMCVNKTWISYHDKKCVYK</sequence>